<dbReference type="SMART" id="SM00382">
    <property type="entry name" value="AAA"/>
    <property type="match status" value="2"/>
</dbReference>
<proteinExistence type="predicted"/>
<keyword evidence="13" id="KW-1185">Reference proteome</keyword>
<dbReference type="CDD" id="cd03244">
    <property type="entry name" value="ABCC_MRP_domain2"/>
    <property type="match status" value="1"/>
</dbReference>
<dbReference type="InterPro" id="IPR011527">
    <property type="entry name" value="ABC1_TM_dom"/>
</dbReference>
<keyword evidence="3 9" id="KW-0812">Transmembrane</keyword>
<feature type="transmembrane region" description="Helical" evidence="9">
    <location>
        <begin position="191"/>
        <end position="210"/>
    </location>
</feature>
<dbReference type="Pfam" id="PF00005">
    <property type="entry name" value="ABC_tran"/>
    <property type="match status" value="2"/>
</dbReference>
<evidence type="ECO:0000313" key="12">
    <source>
        <dbReference type="EMBL" id="CAG8506333.1"/>
    </source>
</evidence>
<dbReference type="PANTHER" id="PTHR24223">
    <property type="entry name" value="ATP-BINDING CASSETTE SUB-FAMILY C"/>
    <property type="match status" value="1"/>
</dbReference>
<dbReference type="EMBL" id="CAJVPJ010000284">
    <property type="protein sequence ID" value="CAG8506333.1"/>
    <property type="molecule type" value="Genomic_DNA"/>
</dbReference>
<keyword evidence="4" id="KW-0677">Repeat</keyword>
<feature type="transmembrane region" description="Helical" evidence="9">
    <location>
        <begin position="292"/>
        <end position="313"/>
    </location>
</feature>
<reference evidence="12" key="1">
    <citation type="submission" date="2021-06" db="EMBL/GenBank/DDBJ databases">
        <authorList>
            <person name="Kallberg Y."/>
            <person name="Tangrot J."/>
            <person name="Rosling A."/>
        </authorList>
    </citation>
    <scope>NUCLEOTIDE SEQUENCE</scope>
    <source>
        <strain evidence="12">IA702</strain>
    </source>
</reference>
<dbReference type="PROSITE" id="PS50893">
    <property type="entry name" value="ABC_TRANSPORTER_2"/>
    <property type="match status" value="2"/>
</dbReference>
<name>A0A9N8ZT83_9GLOM</name>
<evidence type="ECO:0000259" key="10">
    <source>
        <dbReference type="PROSITE" id="PS50893"/>
    </source>
</evidence>
<feature type="domain" description="ABC transmembrane type-1" evidence="11">
    <location>
        <begin position="296"/>
        <end position="573"/>
    </location>
</feature>
<feature type="transmembrane region" description="Helical" evidence="9">
    <location>
        <begin position="424"/>
        <end position="447"/>
    </location>
</feature>
<evidence type="ECO:0000256" key="9">
    <source>
        <dbReference type="SAM" id="Phobius"/>
    </source>
</evidence>
<dbReference type="GO" id="GO:0016887">
    <property type="term" value="F:ATP hydrolysis activity"/>
    <property type="evidence" value="ECO:0007669"/>
    <property type="project" value="InterPro"/>
</dbReference>
<feature type="transmembrane region" description="Helical" evidence="9">
    <location>
        <begin position="1035"/>
        <end position="1054"/>
    </location>
</feature>
<feature type="transmembrane region" description="Helical" evidence="9">
    <location>
        <begin position="1005"/>
        <end position="1029"/>
    </location>
</feature>
<dbReference type="SUPFAM" id="SSF90123">
    <property type="entry name" value="ABC transporter transmembrane region"/>
    <property type="match status" value="2"/>
</dbReference>
<dbReference type="GO" id="GO:0016020">
    <property type="term" value="C:membrane"/>
    <property type="evidence" value="ECO:0007669"/>
    <property type="project" value="UniProtKB-SubCell"/>
</dbReference>
<accession>A0A9N8ZT83</accession>
<evidence type="ECO:0000256" key="6">
    <source>
        <dbReference type="ARBA" id="ARBA00022840"/>
    </source>
</evidence>
<feature type="transmembrane region" description="Helical" evidence="9">
    <location>
        <begin position="92"/>
        <end position="111"/>
    </location>
</feature>
<keyword evidence="8 9" id="KW-0472">Membrane</keyword>
<feature type="transmembrane region" description="Helical" evidence="9">
    <location>
        <begin position="33"/>
        <end position="53"/>
    </location>
</feature>
<evidence type="ECO:0000256" key="3">
    <source>
        <dbReference type="ARBA" id="ARBA00022692"/>
    </source>
</evidence>
<dbReference type="SUPFAM" id="SSF52540">
    <property type="entry name" value="P-loop containing nucleoside triphosphate hydrolases"/>
    <property type="match status" value="2"/>
</dbReference>
<keyword evidence="6" id="KW-0067">ATP-binding</keyword>
<dbReference type="InterPro" id="IPR027417">
    <property type="entry name" value="P-loop_NTPase"/>
</dbReference>
<evidence type="ECO:0000256" key="8">
    <source>
        <dbReference type="ARBA" id="ARBA00023136"/>
    </source>
</evidence>
<dbReference type="Pfam" id="PF00664">
    <property type="entry name" value="ABC_membrane"/>
    <property type="match status" value="2"/>
</dbReference>
<comment type="subcellular location">
    <subcellularLocation>
        <location evidence="1">Membrane</location>
        <topology evidence="1">Multi-pass membrane protein</topology>
    </subcellularLocation>
</comment>
<dbReference type="CDD" id="cd18604">
    <property type="entry name" value="ABC_6TM_VMR1_D2_like"/>
    <property type="match status" value="1"/>
</dbReference>
<dbReference type="OrthoDB" id="6500128at2759"/>
<sequence length="1459" mass="164816">MSEGNLRLCGPGSDWDGFFTEDGLDFTPCAREVILNACIPLTAVIASITGLFLRCLCRRSREEHSYQLISPISLDFDDHDTLEPVTITKYDLSQFIISFIHLAFVGFLFGWRFDEYFETFKYGIYWVIGAVGLFISWFYIGALNACHLITRQKQSQYAYIKHLSVLYALYAVTAAVNLRSVLKNSNREYELVFAICNAAAGLVLFALSVLRPRHPELRDGEVSHDTTASQWSLLSFSWMNSLIKLGNTRELTEADLWDLPRKCEAVRCYQELLGMANMDVLSRLFATNAKNLTRFFIIAIFRSVFAFTTPFFLQRLLEYMQKADRSQKPSEEPYLYIFGILVSEIARIILLNQLNYQVVWLGTRVEQMLSVLLYEKQLRSMTAPYRSSTRTNSVFNVDVDDIAGFFSNLPFLFTIPLEIIVATFYLYCLLGVSGLFGVFIMILCLWANRKIGKRVSRLQKRVKKARDERVSEIFEFLHAVRMIRMIAGERNFYEKLMQSRKIELKHLRSLFRRIAVVNILVHITPFLVTLFAFAVYTLTLGKSLTAAIAFTSIMLFNTLKQPLQILPNLITELCGLGAAVGRVERFLNEPDVPREFPVSNDSTNMIRVGFDGADVAWYNRGPIEFILKNLTIEFPIGKLSLLCGHESSGKSMVLLSLLRETILLQGTIQSPLGSIAYVPQRPWLENGTIRDNILFGEIYRREDYWKVVEACCLTGEFENMTLSDMTEYDEKNAALTEAQKACITLARGFYSSARVLLLDDCLSSVDAPKARLILENCLNQGFFNGRTVIAVSQYTRLLLSSADYMVVLGDGRVLAKGTPDEVKNSGALSEEMLGREEDLDNEMIDRPVTETKNWASDEARTHGFVRPRVYWFYVKSSGGVIIWLVLVLLFGIIRSLTVGETYLLKVWSDAFVNKTHDQLTDEPETKPVDNLYYLRIYAVIALVSASVTIARMICQSCVSLKGSRRLFTRPLNAIVRAPLSFFDTAPLGKIMNRFSKDLGLVDQGIVTVMANFLGNLVGAISVLLVVTAVVKEYSVVSVIIAICYIRIGTMYINASRELKQLQSKTRAVVTSWFNDTVGGITVIRAYNCERHFASVFVQRLNTANRTTYLLHMSNRWMSVRMGCIGAVATYLAGVFILWHFDRINAGLAGFALSYALSFVQIVFLLVKDFITMETGLNSVERISEYIGMPQEPPAIIDSHHPPNAWPTRGNIEVTKLVVKYSETSIKPALNNITFSVDPEEKIGIVGRHAIQVYAVLLRMISLQPNKLIGWYYYRTGSGKTTLANSFLRLIEASDGAIVIDGINIADIGLEDLRSRITLINEDPILFEGTIRSNLDICNTYNDHELWESLRRVNFISIEENPASDQGGILVGPIKSLDDPVNEGGSNFSRGHRQLLCLARALLRQAKIIVMDEAMASIDPEMANKIQEIIRNEFHHATVLCISHRFRTVIDSDRILVLDS</sequence>
<feature type="transmembrane region" description="Helical" evidence="9">
    <location>
        <begin position="1119"/>
        <end position="1140"/>
    </location>
</feature>
<protein>
    <submittedName>
        <fullName evidence="12">8388_t:CDS:1</fullName>
    </submittedName>
</protein>
<feature type="transmembrane region" description="Helical" evidence="9">
    <location>
        <begin position="932"/>
        <end position="954"/>
    </location>
</feature>
<dbReference type="FunFam" id="3.40.50.300:FF:000163">
    <property type="entry name" value="Multidrug resistance-associated protein member 4"/>
    <property type="match status" value="1"/>
</dbReference>
<keyword evidence="7 9" id="KW-1133">Transmembrane helix</keyword>
<dbReference type="InterPro" id="IPR003593">
    <property type="entry name" value="AAA+_ATPase"/>
</dbReference>
<dbReference type="InterPro" id="IPR036640">
    <property type="entry name" value="ABC1_TM_sf"/>
</dbReference>
<feature type="transmembrane region" description="Helical" evidence="9">
    <location>
        <begin position="333"/>
        <end position="351"/>
    </location>
</feature>
<evidence type="ECO:0000256" key="2">
    <source>
        <dbReference type="ARBA" id="ARBA00022448"/>
    </source>
</evidence>
<evidence type="ECO:0000256" key="7">
    <source>
        <dbReference type="ARBA" id="ARBA00022989"/>
    </source>
</evidence>
<dbReference type="CDD" id="cd18596">
    <property type="entry name" value="ABC_6TM_VMR1_D1_like"/>
    <property type="match status" value="1"/>
</dbReference>
<evidence type="ECO:0000259" key="11">
    <source>
        <dbReference type="PROSITE" id="PS50929"/>
    </source>
</evidence>
<comment type="caution">
    <text evidence="12">The sequence shown here is derived from an EMBL/GenBank/DDBJ whole genome shotgun (WGS) entry which is preliminary data.</text>
</comment>
<dbReference type="GO" id="GO:0005524">
    <property type="term" value="F:ATP binding"/>
    <property type="evidence" value="ECO:0007669"/>
    <property type="project" value="UniProtKB-KW"/>
</dbReference>
<dbReference type="GO" id="GO:0140359">
    <property type="term" value="F:ABC-type transporter activity"/>
    <property type="evidence" value="ECO:0007669"/>
    <property type="project" value="InterPro"/>
</dbReference>
<dbReference type="PANTHER" id="PTHR24223:SF356">
    <property type="entry name" value="ATP-BINDING CASSETTE TRANSPORTER ABC4"/>
    <property type="match status" value="1"/>
</dbReference>
<evidence type="ECO:0000313" key="13">
    <source>
        <dbReference type="Proteomes" id="UP000789572"/>
    </source>
</evidence>
<feature type="transmembrane region" description="Helical" evidence="9">
    <location>
        <begin position="123"/>
        <end position="146"/>
    </location>
</feature>
<gene>
    <name evidence="12" type="ORF">POCULU_LOCUS2836</name>
</gene>
<feature type="transmembrane region" description="Helical" evidence="9">
    <location>
        <begin position="510"/>
        <end position="534"/>
    </location>
</feature>
<organism evidence="12 13">
    <name type="scientific">Paraglomus occultum</name>
    <dbReference type="NCBI Taxonomy" id="144539"/>
    <lineage>
        <taxon>Eukaryota</taxon>
        <taxon>Fungi</taxon>
        <taxon>Fungi incertae sedis</taxon>
        <taxon>Mucoromycota</taxon>
        <taxon>Glomeromycotina</taxon>
        <taxon>Glomeromycetes</taxon>
        <taxon>Paraglomerales</taxon>
        <taxon>Paraglomeraceae</taxon>
        <taxon>Paraglomus</taxon>
    </lineage>
</organism>
<feature type="transmembrane region" description="Helical" evidence="9">
    <location>
        <begin position="870"/>
        <end position="893"/>
    </location>
</feature>
<keyword evidence="2" id="KW-0813">Transport</keyword>
<evidence type="ECO:0000256" key="4">
    <source>
        <dbReference type="ARBA" id="ARBA00022737"/>
    </source>
</evidence>
<evidence type="ECO:0000256" key="5">
    <source>
        <dbReference type="ARBA" id="ARBA00022741"/>
    </source>
</evidence>
<keyword evidence="5" id="KW-0547">Nucleotide-binding</keyword>
<dbReference type="Proteomes" id="UP000789572">
    <property type="component" value="Unassembled WGS sequence"/>
</dbReference>
<dbReference type="Gene3D" id="3.40.50.300">
    <property type="entry name" value="P-loop containing nucleotide triphosphate hydrolases"/>
    <property type="match status" value="2"/>
</dbReference>
<feature type="transmembrane region" description="Helical" evidence="9">
    <location>
        <begin position="1146"/>
        <end position="1166"/>
    </location>
</feature>
<dbReference type="PROSITE" id="PS50929">
    <property type="entry name" value="ABC_TM1F"/>
    <property type="match status" value="2"/>
</dbReference>
<feature type="domain" description="ABC transporter" evidence="10">
    <location>
        <begin position="610"/>
        <end position="835"/>
    </location>
</feature>
<evidence type="ECO:0000256" key="1">
    <source>
        <dbReference type="ARBA" id="ARBA00004141"/>
    </source>
</evidence>
<feature type="domain" description="ABC transporter" evidence="10">
    <location>
        <begin position="1211"/>
        <end position="1459"/>
    </location>
</feature>
<dbReference type="InterPro" id="IPR050173">
    <property type="entry name" value="ABC_transporter_C-like"/>
</dbReference>
<dbReference type="FunFam" id="1.20.1560.10:FF:000013">
    <property type="entry name" value="ABC transporter C family member 2"/>
    <property type="match status" value="1"/>
</dbReference>
<feature type="domain" description="ABC transmembrane type-1" evidence="11">
    <location>
        <begin position="884"/>
        <end position="1174"/>
    </location>
</feature>
<feature type="transmembrane region" description="Helical" evidence="9">
    <location>
        <begin position="158"/>
        <end position="179"/>
    </location>
</feature>
<dbReference type="Gene3D" id="1.20.1560.10">
    <property type="entry name" value="ABC transporter type 1, transmembrane domain"/>
    <property type="match status" value="2"/>
</dbReference>
<dbReference type="InterPro" id="IPR003439">
    <property type="entry name" value="ABC_transporter-like_ATP-bd"/>
</dbReference>